<dbReference type="Proteomes" id="UP000000845">
    <property type="component" value="Chromosome"/>
</dbReference>
<keyword evidence="5" id="KW-1185">Reference proteome</keyword>
<gene>
    <name evidence="4" type="ordered locus">Sterm_3845</name>
</gene>
<evidence type="ECO:0000313" key="5">
    <source>
        <dbReference type="Proteomes" id="UP000000845"/>
    </source>
</evidence>
<dbReference type="AlphaFoldDB" id="D1AG53"/>
<feature type="signal peptide" evidence="2">
    <location>
        <begin position="1"/>
        <end position="22"/>
    </location>
</feature>
<reference evidence="4 5" key="2">
    <citation type="journal article" date="2010" name="Stand. Genomic Sci.">
        <title>Complete genome sequence of Sebaldella termitidis type strain (NCTC 11300).</title>
        <authorList>
            <person name="Harmon-Smith M."/>
            <person name="Celia L."/>
            <person name="Chertkov O."/>
            <person name="Lapidus A."/>
            <person name="Copeland A."/>
            <person name="Glavina Del Rio T."/>
            <person name="Nolan M."/>
            <person name="Lucas S."/>
            <person name="Tice H."/>
            <person name="Cheng J.F."/>
            <person name="Han C."/>
            <person name="Detter J.C."/>
            <person name="Bruce D."/>
            <person name="Goodwin L."/>
            <person name="Pitluck S."/>
            <person name="Pati A."/>
            <person name="Liolios K."/>
            <person name="Ivanova N."/>
            <person name="Mavromatis K."/>
            <person name="Mikhailova N."/>
            <person name="Chen A."/>
            <person name="Palaniappan K."/>
            <person name="Land M."/>
            <person name="Hauser L."/>
            <person name="Chang Y.J."/>
            <person name="Jeffries C.D."/>
            <person name="Brettin T."/>
            <person name="Goker M."/>
            <person name="Beck B."/>
            <person name="Bristow J."/>
            <person name="Eisen J.A."/>
            <person name="Markowitz V."/>
            <person name="Hugenholtz P."/>
            <person name="Kyrpides N.C."/>
            <person name="Klenk H.P."/>
            <person name="Chen F."/>
        </authorList>
    </citation>
    <scope>NUCLEOTIDE SEQUENCE [LARGE SCALE GENOMIC DNA]</scope>
    <source>
        <strain evidence="5">ATCC 33386 / NCTC 11300</strain>
    </source>
</reference>
<proteinExistence type="predicted"/>
<evidence type="ECO:0000259" key="3">
    <source>
        <dbReference type="PROSITE" id="PS51208"/>
    </source>
</evidence>
<evidence type="ECO:0000256" key="1">
    <source>
        <dbReference type="SAM" id="MobiDB-lite"/>
    </source>
</evidence>
<organism evidence="4 5">
    <name type="scientific">Sebaldella termitidis (strain ATCC 33386 / NCTC 11300)</name>
    <dbReference type="NCBI Taxonomy" id="526218"/>
    <lineage>
        <taxon>Bacteria</taxon>
        <taxon>Fusobacteriati</taxon>
        <taxon>Fusobacteriota</taxon>
        <taxon>Fusobacteriia</taxon>
        <taxon>Fusobacteriales</taxon>
        <taxon>Leptotrichiaceae</taxon>
        <taxon>Sebaldella</taxon>
    </lineage>
</organism>
<dbReference type="STRING" id="526218.Sterm_3845"/>
<dbReference type="Pfam" id="PF03797">
    <property type="entry name" value="Autotransporter"/>
    <property type="match status" value="1"/>
</dbReference>
<protein>
    <submittedName>
        <fullName evidence="4">Outer membrane autotransporter barrel domain protein</fullName>
    </submittedName>
</protein>
<dbReference type="EMBL" id="CP001739">
    <property type="protein sequence ID" value="ACZ10679.1"/>
    <property type="molecule type" value="Genomic_DNA"/>
</dbReference>
<name>D1AG53_SEBTE</name>
<dbReference type="KEGG" id="str:Sterm_3845"/>
<dbReference type="SUPFAM" id="SSF103515">
    <property type="entry name" value="Autotransporter"/>
    <property type="match status" value="1"/>
</dbReference>
<dbReference type="Gene3D" id="2.40.128.130">
    <property type="entry name" value="Autotransporter beta-domain"/>
    <property type="match status" value="1"/>
</dbReference>
<keyword evidence="2" id="KW-0732">Signal</keyword>
<evidence type="ECO:0000313" key="4">
    <source>
        <dbReference type="EMBL" id="ACZ10679.1"/>
    </source>
</evidence>
<dbReference type="InterPro" id="IPR036709">
    <property type="entry name" value="Autotransporte_beta_dom_sf"/>
</dbReference>
<dbReference type="SMART" id="SM00869">
    <property type="entry name" value="Autotransporter"/>
    <property type="match status" value="1"/>
</dbReference>
<dbReference type="InterPro" id="IPR011050">
    <property type="entry name" value="Pectin_lyase_fold/virulence"/>
</dbReference>
<dbReference type="eggNOG" id="COG4625">
    <property type="taxonomic scope" value="Bacteria"/>
</dbReference>
<feature type="region of interest" description="Disordered" evidence="1">
    <location>
        <begin position="24"/>
        <end position="43"/>
    </location>
</feature>
<feature type="chain" id="PRO_5003019661" evidence="2">
    <location>
        <begin position="23"/>
        <end position="826"/>
    </location>
</feature>
<reference evidence="5" key="1">
    <citation type="submission" date="2009-09" db="EMBL/GenBank/DDBJ databases">
        <title>The complete chromosome of Sebaldella termitidis ATCC 33386.</title>
        <authorList>
            <consortium name="US DOE Joint Genome Institute (JGI-PGF)"/>
            <person name="Lucas S."/>
            <person name="Copeland A."/>
            <person name="Lapidus A."/>
            <person name="Glavina del Rio T."/>
            <person name="Dalin E."/>
            <person name="Tice H."/>
            <person name="Bruce D."/>
            <person name="Goodwin L."/>
            <person name="Pitluck S."/>
            <person name="Kyrpides N."/>
            <person name="Mavromatis K."/>
            <person name="Ivanova N."/>
            <person name="Mikhailova N."/>
            <person name="Sims D."/>
            <person name="Meincke L."/>
            <person name="Brettin T."/>
            <person name="Detter J.C."/>
            <person name="Han C."/>
            <person name="Larimer F."/>
            <person name="Land M."/>
            <person name="Hauser L."/>
            <person name="Markowitz V."/>
            <person name="Cheng J.F."/>
            <person name="Hugenholtz P."/>
            <person name="Woyke T."/>
            <person name="Wu D."/>
            <person name="Eisen J.A."/>
        </authorList>
    </citation>
    <scope>NUCLEOTIDE SEQUENCE [LARGE SCALE GENOMIC DNA]</scope>
    <source>
        <strain evidence="5">ATCC 33386 / NCTC 11300</strain>
    </source>
</reference>
<dbReference type="InterPro" id="IPR005546">
    <property type="entry name" value="Autotransporte_beta"/>
</dbReference>
<sequence>MRKNIKKAVLLFLLLNLINCSSSGGGGSSGSSGSPSTSPGGGNVSAVKIDNNIIYKNRNEVLEYSVGNNTAAANKPALKMEDNNTKVFNDKILESNYTRLNLENDTFVVEVDDRAYFTNAGVIQGNSYGVSLEDGGTMINSNIVKNNGDYGVYLDDDTSLYNYGEIINSGNYGVFAEDRSKVVNEGKIQNRGAYGILVSENGTTATNNSTGRIMNAGDFGMYSVNGAKAVNAGIVSNTGNKGMAAHNNASIINNGTVSNSGTYGMYISRNSTGINNGTIELTGNNLTGVYVGDRSTFTNNGTIKINGTSGVGIEAVNYSTIKIAQNSKIILDGNAAITQGNTNYTSPNSNVNSGGTAYKLDSTSQLINAGVISASGTLSVNTAGRVILDSSTGSIEAKTLNLEKDIYLNVSKTMNSSLDTYNYDNLKVENITGSGEIKSDSSLFTAKTIQAADGTYSVSLERKKFDAVFDGKFGEILEKNYAGSENNNESKELYNSMKSISSAKVLGLAEEEITGRAIISNSLYNQFYQDKVINNGIDSLLSRRNIDSTGTEYYFEALGSFLDQKNLNESSGFDSSSYGVTAGMMTSVNNSVSLGGFISYLSTDIDYKDAGDSSQDTDTFSVTGVMENKFADNFKLITKLGYNYGNNDTTRRITYDNTYREVNGEYDTWSLNGTTGLEYSKEITKNIILKPSVNLILSYASQEDYTETGSVTDIKVDSVDAFSAKAGVGIKADINLFDNGASSFKVIPKINYYYEMADPYKNKNISMASFTDTVDIWSREAEKNDLNLGLDLEYSFNAFSVSGGYSAGVLDDANEQFLNLGFKFFF</sequence>
<dbReference type="HOGENOM" id="CLU_342849_0_0_0"/>
<dbReference type="SUPFAM" id="SSF51126">
    <property type="entry name" value="Pectin lyase-like"/>
    <property type="match status" value="1"/>
</dbReference>
<feature type="domain" description="Autotransporter" evidence="3">
    <location>
        <begin position="546"/>
        <end position="826"/>
    </location>
</feature>
<evidence type="ECO:0000256" key="2">
    <source>
        <dbReference type="SAM" id="SignalP"/>
    </source>
</evidence>
<accession>D1AG53</accession>
<dbReference type="RefSeq" id="WP_012863259.1">
    <property type="nucleotide sequence ID" value="NC_013517.1"/>
</dbReference>
<dbReference type="PROSITE" id="PS51208">
    <property type="entry name" value="AUTOTRANSPORTER"/>
    <property type="match status" value="1"/>
</dbReference>